<gene>
    <name evidence="3" type="ORF">CJ673_07865</name>
</gene>
<accession>A0A2S9T4Y1</accession>
<dbReference type="Proteomes" id="UP000238281">
    <property type="component" value="Unassembled WGS sequence"/>
</dbReference>
<reference evidence="3 4" key="1">
    <citation type="submission" date="2017-09" db="EMBL/GenBank/DDBJ databases">
        <title>Reassesment of A. cryaerophilus.</title>
        <authorList>
            <person name="Perez-Cataluna A."/>
            <person name="Collado L."/>
            <person name="Salgado O."/>
            <person name="Lefinanco V."/>
            <person name="Figueras M.J."/>
        </authorList>
    </citation>
    <scope>NUCLEOTIDE SEQUENCE [LARGE SCALE GENOMIC DNA]</scope>
    <source>
        <strain evidence="3 4">LMG 10210</strain>
    </source>
</reference>
<proteinExistence type="predicted"/>
<evidence type="ECO:0000313" key="4">
    <source>
        <dbReference type="Proteomes" id="UP000238281"/>
    </source>
</evidence>
<name>A0A2S9T4Y1_9BACT</name>
<sequence length="205" mass="23723">MANNTIKRRKQSTEKYIDALLDNNSKLCCVRVDLKYKQEFAKDVSLDTINKDLKRMLDNRRNNKTIFGNNLGYIIKKEISDKGNLHLHALFLEDGNKVQKAAFKADQIGKYWNDSITNGKGCYENCNKNKYEKNGIGMVDYTDEEKINNLKKHAVSYFYKTDKQSIDEIKTNPKDRAIVRGTMPKPKSKAGKPRKYSSIEDRKEV</sequence>
<dbReference type="InterPro" id="IPR057271">
    <property type="entry name" value="YagK_YfjJ_C"/>
</dbReference>
<organism evidence="3 4">
    <name type="scientific">Aliarcobacter cryaerophilus</name>
    <dbReference type="NCBI Taxonomy" id="28198"/>
    <lineage>
        <taxon>Bacteria</taxon>
        <taxon>Pseudomonadati</taxon>
        <taxon>Campylobacterota</taxon>
        <taxon>Epsilonproteobacteria</taxon>
        <taxon>Campylobacterales</taxon>
        <taxon>Arcobacteraceae</taxon>
        <taxon>Aliarcobacter</taxon>
    </lineage>
</organism>
<feature type="compositionally biased region" description="Basic residues" evidence="1">
    <location>
        <begin position="186"/>
        <end position="195"/>
    </location>
</feature>
<dbReference type="RefSeq" id="WP_105915668.1">
    <property type="nucleotide sequence ID" value="NZ_NXGE01000005.1"/>
</dbReference>
<dbReference type="AlphaFoldDB" id="A0A2S9T4Y1"/>
<dbReference type="EMBL" id="NXGE01000005">
    <property type="protein sequence ID" value="PRM93882.1"/>
    <property type="molecule type" value="Genomic_DNA"/>
</dbReference>
<comment type="caution">
    <text evidence="3">The sequence shown here is derived from an EMBL/GenBank/DDBJ whole genome shotgun (WGS) entry which is preliminary data.</text>
</comment>
<protein>
    <recommendedName>
        <fullName evidence="2">YagK/YfjJ C-terminal domain-containing protein</fullName>
    </recommendedName>
</protein>
<feature type="domain" description="YagK/YfjJ C-terminal" evidence="2">
    <location>
        <begin position="22"/>
        <end position="167"/>
    </location>
</feature>
<dbReference type="Pfam" id="PF11726">
    <property type="entry name" value="YagK_YfjJ_C"/>
    <property type="match status" value="1"/>
</dbReference>
<feature type="region of interest" description="Disordered" evidence="1">
    <location>
        <begin position="179"/>
        <end position="205"/>
    </location>
</feature>
<evidence type="ECO:0000256" key="1">
    <source>
        <dbReference type="SAM" id="MobiDB-lite"/>
    </source>
</evidence>
<evidence type="ECO:0000313" key="3">
    <source>
        <dbReference type="EMBL" id="PRM93882.1"/>
    </source>
</evidence>
<evidence type="ECO:0000259" key="2">
    <source>
        <dbReference type="Pfam" id="PF11726"/>
    </source>
</evidence>